<feature type="active site" evidence="9">
    <location>
        <position position="146"/>
    </location>
</feature>
<evidence type="ECO:0000256" key="1">
    <source>
        <dbReference type="ARBA" id="ARBA00009684"/>
    </source>
</evidence>
<evidence type="ECO:0000256" key="3">
    <source>
        <dbReference type="ARBA" id="ARBA00017473"/>
    </source>
</evidence>
<dbReference type="Pfam" id="PF08544">
    <property type="entry name" value="GHMP_kinases_C"/>
    <property type="match status" value="1"/>
</dbReference>
<proteinExistence type="inferred from homology"/>
<dbReference type="InterPro" id="IPR014721">
    <property type="entry name" value="Ribsml_uS5_D2-typ_fold_subgr"/>
</dbReference>
<evidence type="ECO:0000313" key="13">
    <source>
        <dbReference type="EMBL" id="TMQ54342.1"/>
    </source>
</evidence>
<dbReference type="InterPro" id="IPR004424">
    <property type="entry name" value="IspE"/>
</dbReference>
<dbReference type="NCBIfam" id="TIGR00154">
    <property type="entry name" value="ispE"/>
    <property type="match status" value="1"/>
</dbReference>
<dbReference type="SUPFAM" id="SSF54211">
    <property type="entry name" value="Ribosomal protein S5 domain 2-like"/>
    <property type="match status" value="1"/>
</dbReference>
<dbReference type="GO" id="GO:0019288">
    <property type="term" value="P:isopentenyl diphosphate biosynthetic process, methylerythritol 4-phosphate pathway"/>
    <property type="evidence" value="ECO:0007669"/>
    <property type="project" value="UniProtKB-UniRule"/>
</dbReference>
<evidence type="ECO:0000256" key="2">
    <source>
        <dbReference type="ARBA" id="ARBA00012052"/>
    </source>
</evidence>
<keyword evidence="4 9" id="KW-0808">Transferase</keyword>
<accession>A0A538SSG9</accession>
<evidence type="ECO:0000256" key="7">
    <source>
        <dbReference type="ARBA" id="ARBA00022840"/>
    </source>
</evidence>
<sequence length="429" mass="46226">MRVLSRALSRDRQTPARACHARGGRPAPSRRVGRLHASVARPARRGGDERDGARLLCVHDLPGDDFEIQRASPLPHHPVRALRNLPVSVPHVRGGEGRQSLGASLPRPAHPRERPPLGRGVARDPLLAREVSRGGSAPLRIRCPAKINLGLWILGRRPDGYHEVDTILQTVLLEDELLLEEAREGFALETRGIRIPKNGPNIIERAWSFIEEQARNNRRGVRVRLTKRIPIGAGLGGGSSDAAGFLIGVNRLLGLGFVDERLREMASALGADVPFFLRGGTARATGRGDEVRHLCPLPGVWIVLATPPIAVSTTWAYGRVRIRLTPPGRGASMLAAAIERHDWSSIASGLHNDFEGVVLPELEIVARLRRLLGESDLLGSLLSGSGSTVFGLALTQADAQRAAERAAAAGATVHVVRTTERGVRMAGVA</sequence>
<reference evidence="13 14" key="1">
    <citation type="journal article" date="2019" name="Nat. Microbiol.">
        <title>Mediterranean grassland soil C-N compound turnover is dependent on rainfall and depth, and is mediated by genomically divergent microorganisms.</title>
        <authorList>
            <person name="Diamond S."/>
            <person name="Andeer P.F."/>
            <person name="Li Z."/>
            <person name="Crits-Christoph A."/>
            <person name="Burstein D."/>
            <person name="Anantharaman K."/>
            <person name="Lane K.R."/>
            <person name="Thomas B.C."/>
            <person name="Pan C."/>
            <person name="Northen T.R."/>
            <person name="Banfield J.F."/>
        </authorList>
    </citation>
    <scope>NUCLEOTIDE SEQUENCE [LARGE SCALE GENOMIC DNA]</scope>
    <source>
        <strain evidence="13">WS_4</strain>
    </source>
</reference>
<dbReference type="SUPFAM" id="SSF55060">
    <property type="entry name" value="GHMP Kinase, C-terminal domain"/>
    <property type="match status" value="1"/>
</dbReference>
<comment type="caution">
    <text evidence="13">The sequence shown here is derived from an EMBL/GenBank/DDBJ whole genome shotgun (WGS) entry which is preliminary data.</text>
</comment>
<name>A0A538SSG9_UNCEI</name>
<dbReference type="UniPathway" id="UPA00056">
    <property type="reaction ID" value="UER00094"/>
</dbReference>
<feature type="region of interest" description="Disordered" evidence="10">
    <location>
        <begin position="90"/>
        <end position="124"/>
    </location>
</feature>
<dbReference type="InterPro" id="IPR006204">
    <property type="entry name" value="GHMP_kinase_N_dom"/>
</dbReference>
<keyword evidence="5 9" id="KW-0547">Nucleotide-binding</keyword>
<comment type="function">
    <text evidence="9">Catalyzes the phosphorylation of the position 2 hydroxy group of 4-diphosphocytidyl-2C-methyl-D-erythritol.</text>
</comment>
<dbReference type="Proteomes" id="UP000319829">
    <property type="component" value="Unassembled WGS sequence"/>
</dbReference>
<evidence type="ECO:0000256" key="5">
    <source>
        <dbReference type="ARBA" id="ARBA00022741"/>
    </source>
</evidence>
<dbReference type="InterPro" id="IPR020568">
    <property type="entry name" value="Ribosomal_Su5_D2-typ_SF"/>
</dbReference>
<dbReference type="PANTHER" id="PTHR43527">
    <property type="entry name" value="4-DIPHOSPHOCYTIDYL-2-C-METHYL-D-ERYTHRITOL KINASE, CHLOROPLASTIC"/>
    <property type="match status" value="1"/>
</dbReference>
<evidence type="ECO:0000313" key="14">
    <source>
        <dbReference type="Proteomes" id="UP000319829"/>
    </source>
</evidence>
<comment type="catalytic activity">
    <reaction evidence="9">
        <text>4-CDP-2-C-methyl-D-erythritol + ATP = 4-CDP-2-C-methyl-D-erythritol 2-phosphate + ADP + H(+)</text>
        <dbReference type="Rhea" id="RHEA:18437"/>
        <dbReference type="ChEBI" id="CHEBI:15378"/>
        <dbReference type="ChEBI" id="CHEBI:30616"/>
        <dbReference type="ChEBI" id="CHEBI:57823"/>
        <dbReference type="ChEBI" id="CHEBI:57919"/>
        <dbReference type="ChEBI" id="CHEBI:456216"/>
        <dbReference type="EC" id="2.7.1.148"/>
    </reaction>
</comment>
<evidence type="ECO:0000256" key="8">
    <source>
        <dbReference type="ARBA" id="ARBA00032554"/>
    </source>
</evidence>
<gene>
    <name evidence="9 13" type="primary">ispE</name>
    <name evidence="13" type="ORF">E6K74_06215</name>
</gene>
<dbReference type="AlphaFoldDB" id="A0A538SSG9"/>
<feature type="domain" description="GHMP kinase N-terminal" evidence="11">
    <location>
        <begin position="201"/>
        <end position="280"/>
    </location>
</feature>
<feature type="active site" evidence="9">
    <location>
        <position position="272"/>
    </location>
</feature>
<dbReference type="GO" id="GO:0016114">
    <property type="term" value="P:terpenoid biosynthetic process"/>
    <property type="evidence" value="ECO:0007669"/>
    <property type="project" value="UniProtKB-UniRule"/>
</dbReference>
<evidence type="ECO:0000259" key="12">
    <source>
        <dbReference type="Pfam" id="PF08544"/>
    </source>
</evidence>
<dbReference type="Gene3D" id="3.30.70.890">
    <property type="entry name" value="GHMP kinase, C-terminal domain"/>
    <property type="match status" value="1"/>
</dbReference>
<dbReference type="PANTHER" id="PTHR43527:SF2">
    <property type="entry name" value="4-DIPHOSPHOCYTIDYL-2-C-METHYL-D-ERYTHRITOL KINASE, CHLOROPLASTIC"/>
    <property type="match status" value="1"/>
</dbReference>
<dbReference type="Gene3D" id="3.30.230.10">
    <property type="match status" value="1"/>
</dbReference>
<feature type="region of interest" description="Disordered" evidence="10">
    <location>
        <begin position="1"/>
        <end position="49"/>
    </location>
</feature>
<organism evidence="13 14">
    <name type="scientific">Eiseniibacteriota bacterium</name>
    <dbReference type="NCBI Taxonomy" id="2212470"/>
    <lineage>
        <taxon>Bacteria</taxon>
        <taxon>Candidatus Eiseniibacteriota</taxon>
    </lineage>
</organism>
<protein>
    <recommendedName>
        <fullName evidence="3 9">4-diphosphocytidyl-2-C-methyl-D-erythritol kinase</fullName>
        <shortName evidence="9">CMK</shortName>
        <ecNumber evidence="2 9">2.7.1.148</ecNumber>
    </recommendedName>
    <alternativeName>
        <fullName evidence="8 9">4-(cytidine-5'-diphospho)-2-C-methyl-D-erythritol kinase</fullName>
    </alternativeName>
</protein>
<evidence type="ECO:0000256" key="6">
    <source>
        <dbReference type="ARBA" id="ARBA00022777"/>
    </source>
</evidence>
<comment type="similarity">
    <text evidence="1 9">Belongs to the GHMP kinase family. IspE subfamily.</text>
</comment>
<dbReference type="GO" id="GO:0050515">
    <property type="term" value="F:4-(cytidine 5'-diphospho)-2-C-methyl-D-erythritol kinase activity"/>
    <property type="evidence" value="ECO:0007669"/>
    <property type="project" value="UniProtKB-UniRule"/>
</dbReference>
<dbReference type="EMBL" id="VBOU01000074">
    <property type="protein sequence ID" value="TMQ54342.1"/>
    <property type="molecule type" value="Genomic_DNA"/>
</dbReference>
<dbReference type="HAMAP" id="MF_00061">
    <property type="entry name" value="IspE"/>
    <property type="match status" value="1"/>
</dbReference>
<dbReference type="Pfam" id="PF00288">
    <property type="entry name" value="GHMP_kinases_N"/>
    <property type="match status" value="1"/>
</dbReference>
<evidence type="ECO:0000256" key="10">
    <source>
        <dbReference type="SAM" id="MobiDB-lite"/>
    </source>
</evidence>
<dbReference type="GO" id="GO:0005524">
    <property type="term" value="F:ATP binding"/>
    <property type="evidence" value="ECO:0007669"/>
    <property type="project" value="UniProtKB-UniRule"/>
</dbReference>
<keyword evidence="9" id="KW-0414">Isoprene biosynthesis</keyword>
<evidence type="ECO:0000256" key="9">
    <source>
        <dbReference type="HAMAP-Rule" id="MF_00061"/>
    </source>
</evidence>
<feature type="binding site" evidence="9">
    <location>
        <begin position="230"/>
        <end position="240"/>
    </location>
    <ligand>
        <name>ATP</name>
        <dbReference type="ChEBI" id="CHEBI:30616"/>
    </ligand>
</feature>
<dbReference type="InterPro" id="IPR036554">
    <property type="entry name" value="GHMP_kinase_C_sf"/>
</dbReference>
<feature type="domain" description="GHMP kinase C-terminal" evidence="12">
    <location>
        <begin position="335"/>
        <end position="410"/>
    </location>
</feature>
<evidence type="ECO:0000259" key="11">
    <source>
        <dbReference type="Pfam" id="PF00288"/>
    </source>
</evidence>
<keyword evidence="7 9" id="KW-0067">ATP-binding</keyword>
<comment type="pathway">
    <text evidence="9">Isoprenoid biosynthesis; isopentenyl diphosphate biosynthesis via DXP pathway; isopentenyl diphosphate from 1-deoxy-D-xylulose 5-phosphate: step 3/6.</text>
</comment>
<keyword evidence="6 9" id="KW-0418">Kinase</keyword>
<dbReference type="InterPro" id="IPR013750">
    <property type="entry name" value="GHMP_kinase_C_dom"/>
</dbReference>
<dbReference type="EC" id="2.7.1.148" evidence="2 9"/>
<evidence type="ECO:0000256" key="4">
    <source>
        <dbReference type="ARBA" id="ARBA00022679"/>
    </source>
</evidence>